<evidence type="ECO:0000259" key="6">
    <source>
        <dbReference type="PROSITE" id="PS50042"/>
    </source>
</evidence>
<keyword evidence="4" id="KW-0418">Kinase</keyword>
<dbReference type="Gene3D" id="3.40.1190.20">
    <property type="match status" value="1"/>
</dbReference>
<evidence type="ECO:0000313" key="8">
    <source>
        <dbReference type="Proteomes" id="UP000004191"/>
    </source>
</evidence>
<dbReference type="PROSITE" id="PS00584">
    <property type="entry name" value="PFKB_KINASES_2"/>
    <property type="match status" value="1"/>
</dbReference>
<dbReference type="GO" id="GO:0016301">
    <property type="term" value="F:kinase activity"/>
    <property type="evidence" value="ECO:0007669"/>
    <property type="project" value="UniProtKB-KW"/>
</dbReference>
<dbReference type="CDD" id="cd01166">
    <property type="entry name" value="KdgK"/>
    <property type="match status" value="1"/>
</dbReference>
<keyword evidence="3" id="KW-0547">Nucleotide-binding</keyword>
<evidence type="ECO:0000256" key="4">
    <source>
        <dbReference type="ARBA" id="ARBA00022777"/>
    </source>
</evidence>
<keyword evidence="2" id="KW-0808">Transferase</keyword>
<dbReference type="InterPro" id="IPR002173">
    <property type="entry name" value="Carboh/pur_kinase_PfkB_CS"/>
</dbReference>
<reference evidence="7 8" key="1">
    <citation type="submission" date="2012-01" db="EMBL/GenBank/DDBJ databases">
        <title>The Genome Sequence of Helcococcus kunzii ATCC 51366.</title>
        <authorList>
            <consortium name="The Broad Institute Genome Sequencing Platform"/>
            <person name="Earl A."/>
            <person name="Ward D."/>
            <person name="Feldgarden M."/>
            <person name="Gevers D."/>
            <person name="Huys G."/>
            <person name="Young S.K."/>
            <person name="Zeng Q."/>
            <person name="Gargeya S."/>
            <person name="Fitzgerald M."/>
            <person name="Haas B."/>
            <person name="Abouelleil A."/>
            <person name="Alvarado L."/>
            <person name="Arachchi H.M."/>
            <person name="Berlin A."/>
            <person name="Chapman S.B."/>
            <person name="Gearin G."/>
            <person name="Goldberg J."/>
            <person name="Griggs A."/>
            <person name="Gujja S."/>
            <person name="Hansen M."/>
            <person name="Heiman D."/>
            <person name="Howarth C."/>
            <person name="Larimer J."/>
            <person name="Lui A."/>
            <person name="MacDonald P.J.P."/>
            <person name="McCowen C."/>
            <person name="Montmayeur A."/>
            <person name="Murphy C."/>
            <person name="Neiman D."/>
            <person name="Pearson M."/>
            <person name="Priest M."/>
            <person name="Roberts A."/>
            <person name="Saif S."/>
            <person name="Shea T."/>
            <person name="Sisk P."/>
            <person name="Stolte C."/>
            <person name="Sykes S."/>
            <person name="Wortman J."/>
            <person name="Nusbaum C."/>
            <person name="Birren B."/>
        </authorList>
    </citation>
    <scope>NUCLEOTIDE SEQUENCE [LARGE SCALE GENOMIC DNA]</scope>
    <source>
        <strain evidence="7 8">ATCC 51366</strain>
    </source>
</reference>
<dbReference type="InterPro" id="IPR000595">
    <property type="entry name" value="cNMP-bd_dom"/>
</dbReference>
<dbReference type="PANTHER" id="PTHR43085">
    <property type="entry name" value="HEXOKINASE FAMILY MEMBER"/>
    <property type="match status" value="1"/>
</dbReference>
<accession>H3NQM0</accession>
<protein>
    <recommendedName>
        <fullName evidence="6">Cyclic nucleotide-binding domain-containing protein</fullName>
    </recommendedName>
</protein>
<dbReference type="GeneID" id="96999573"/>
<dbReference type="STRING" id="883114.HMPREF9709_01631"/>
<comment type="similarity">
    <text evidence="1">Belongs to the carbohydrate kinase PfkB family.</text>
</comment>
<feature type="domain" description="Cyclic nucleotide-binding" evidence="6">
    <location>
        <begin position="218"/>
        <end position="266"/>
    </location>
</feature>
<organism evidence="7 8">
    <name type="scientific">Helcococcus kunzii ATCC 51366</name>
    <dbReference type="NCBI Taxonomy" id="883114"/>
    <lineage>
        <taxon>Bacteria</taxon>
        <taxon>Bacillati</taxon>
        <taxon>Bacillota</taxon>
        <taxon>Tissierellia</taxon>
        <taxon>Tissierellales</taxon>
        <taxon>Peptoniphilaceae</taxon>
        <taxon>Helcococcus</taxon>
    </lineage>
</organism>
<sequence>MANILTIGEAMGLFVSKEEGPLKSVKEFRRLVSGAEINVSIGVTRLGHKAYYFTQLGKDPIGDNIIEFLKSENINTNNIMQVKDYNTGIQLKGKTKEGDPEIAYYRKNSAASQMTLDNIKSIDFSNIDLLHITGIFMGLNNQTYEIVYNLVKKAKENNIIVTFDPNIRESLWESREIMIERINAIGCICDYILPGQNEGEILTGFRNVDEIAKFYLDYGVKNVIIKLGEKGSAFFIKEKGEIKTTLHPGFKVDKIIDTVGAGDGFASGVITGILDNLSDYDILERANAIGAIQITHQSDNEGLPTIDELKEFIKNR</sequence>
<dbReference type="InterPro" id="IPR050306">
    <property type="entry name" value="PfkB_Carbo_kinase"/>
</dbReference>
<dbReference type="InterPro" id="IPR011611">
    <property type="entry name" value="PfkB_dom"/>
</dbReference>
<dbReference type="PATRIC" id="fig|883114.3.peg.1628"/>
<evidence type="ECO:0000256" key="3">
    <source>
        <dbReference type="ARBA" id="ARBA00022741"/>
    </source>
</evidence>
<dbReference type="EMBL" id="AGEI01000029">
    <property type="protein sequence ID" value="EHR32350.1"/>
    <property type="molecule type" value="Genomic_DNA"/>
</dbReference>
<dbReference type="RefSeq" id="WP_005399146.1">
    <property type="nucleotide sequence ID" value="NZ_JH601088.1"/>
</dbReference>
<comment type="caution">
    <text evidence="7">The sequence shown here is derived from an EMBL/GenBank/DDBJ whole genome shotgun (WGS) entry which is preliminary data.</text>
</comment>
<dbReference type="SUPFAM" id="SSF53613">
    <property type="entry name" value="Ribokinase-like"/>
    <property type="match status" value="1"/>
</dbReference>
<dbReference type="Pfam" id="PF00294">
    <property type="entry name" value="PfkB"/>
    <property type="match status" value="1"/>
</dbReference>
<dbReference type="eggNOG" id="COG0524">
    <property type="taxonomic scope" value="Bacteria"/>
</dbReference>
<dbReference type="InterPro" id="IPR029056">
    <property type="entry name" value="Ribokinase-like"/>
</dbReference>
<keyword evidence="5" id="KW-0067">ATP-binding</keyword>
<evidence type="ECO:0000313" key="7">
    <source>
        <dbReference type="EMBL" id="EHR32350.1"/>
    </source>
</evidence>
<dbReference type="AlphaFoldDB" id="H3NQM0"/>
<evidence type="ECO:0000256" key="2">
    <source>
        <dbReference type="ARBA" id="ARBA00022679"/>
    </source>
</evidence>
<dbReference type="PROSITE" id="PS50042">
    <property type="entry name" value="CNMP_BINDING_3"/>
    <property type="match status" value="1"/>
</dbReference>
<evidence type="ECO:0000256" key="1">
    <source>
        <dbReference type="ARBA" id="ARBA00010688"/>
    </source>
</evidence>
<dbReference type="Proteomes" id="UP000004191">
    <property type="component" value="Unassembled WGS sequence"/>
</dbReference>
<dbReference type="GO" id="GO:0005524">
    <property type="term" value="F:ATP binding"/>
    <property type="evidence" value="ECO:0007669"/>
    <property type="project" value="UniProtKB-KW"/>
</dbReference>
<dbReference type="PANTHER" id="PTHR43085:SF1">
    <property type="entry name" value="PSEUDOURIDINE KINASE-RELATED"/>
    <property type="match status" value="1"/>
</dbReference>
<evidence type="ECO:0000256" key="5">
    <source>
        <dbReference type="ARBA" id="ARBA00022840"/>
    </source>
</evidence>
<proteinExistence type="inferred from homology"/>
<keyword evidence="8" id="KW-1185">Reference proteome</keyword>
<name>H3NQM0_9FIRM</name>
<dbReference type="HOGENOM" id="CLU_027634_6_0_9"/>
<dbReference type="OrthoDB" id="9813569at2"/>
<gene>
    <name evidence="7" type="ORF">HMPREF9709_01631</name>
</gene>